<dbReference type="EMBL" id="FTMK01000011">
    <property type="protein sequence ID" value="SIQ66397.1"/>
    <property type="molecule type" value="Genomic_DNA"/>
</dbReference>
<name>A0A1N6ULH4_9RHOB</name>
<organism evidence="1 2">
    <name type="scientific">Paracoccus thiocyanatus</name>
    <dbReference type="NCBI Taxonomy" id="34006"/>
    <lineage>
        <taxon>Bacteria</taxon>
        <taxon>Pseudomonadati</taxon>
        <taxon>Pseudomonadota</taxon>
        <taxon>Alphaproteobacteria</taxon>
        <taxon>Rhodobacterales</taxon>
        <taxon>Paracoccaceae</taxon>
        <taxon>Paracoccus</taxon>
    </lineage>
</organism>
<evidence type="ECO:0000313" key="1">
    <source>
        <dbReference type="EMBL" id="SIQ66397.1"/>
    </source>
</evidence>
<sequence>MLVNGKITHAAGMQYPQGNNGALAFLPLAGIEAGGAVRAFSGTIAEWCEQGFSICESYLIEAQSLFIQGDLSGFVAMAEAQFDADLSDAVLRHADALLKGVAFQRRAGRLLLVETGESPLGLNWVAIANLWCAMETTKGDMRMPRLDPQFDKRMRAAMRLS</sequence>
<dbReference type="AlphaFoldDB" id="A0A1N6ULH4"/>
<dbReference type="Proteomes" id="UP000323956">
    <property type="component" value="Unassembled WGS sequence"/>
</dbReference>
<protein>
    <submittedName>
        <fullName evidence="1">Uncharacterized protein</fullName>
    </submittedName>
</protein>
<evidence type="ECO:0000313" key="2">
    <source>
        <dbReference type="Proteomes" id="UP000323956"/>
    </source>
</evidence>
<proteinExistence type="predicted"/>
<accession>A0A1N6ULH4</accession>
<gene>
    <name evidence="1" type="ORF">SAMN05421641_11191</name>
</gene>
<reference evidence="1 2" key="1">
    <citation type="submission" date="2017-01" db="EMBL/GenBank/DDBJ databases">
        <authorList>
            <person name="Varghese N."/>
            <person name="Submissions S."/>
        </authorList>
    </citation>
    <scope>NUCLEOTIDE SEQUENCE [LARGE SCALE GENOMIC DNA]</scope>
    <source>
        <strain evidence="1 2">ATCC 700171</strain>
    </source>
</reference>